<dbReference type="GeneID" id="91101099"/>
<accession>A0AAX4KCK8</accession>
<dbReference type="AlphaFoldDB" id="A0AAX4KCK8"/>
<gene>
    <name evidence="2" type="ORF">V865_002295</name>
</gene>
<evidence type="ECO:0000313" key="3">
    <source>
        <dbReference type="Proteomes" id="UP001358614"/>
    </source>
</evidence>
<organism evidence="2 3">
    <name type="scientific">Kwoniella europaea PYCC6329</name>
    <dbReference type="NCBI Taxonomy" id="1423913"/>
    <lineage>
        <taxon>Eukaryota</taxon>
        <taxon>Fungi</taxon>
        <taxon>Dikarya</taxon>
        <taxon>Basidiomycota</taxon>
        <taxon>Agaricomycotina</taxon>
        <taxon>Tremellomycetes</taxon>
        <taxon>Tremellales</taxon>
        <taxon>Cryptococcaceae</taxon>
        <taxon>Kwoniella</taxon>
    </lineage>
</organism>
<dbReference type="RefSeq" id="XP_066082194.1">
    <property type="nucleotide sequence ID" value="XM_066226097.1"/>
</dbReference>
<sequence>MSVPQQDQSPSQCPDHILARSVTEIAFSYVAYDYPPEVVDEALRIIDLMKQDAIRISNSFRALDATWYVTFLAKEKIPLPPNPRNGRDYPEGMPDEYQLLPFLADVKSLPDEHLHTWLNFYNKAYTDNLSRSQKEVMLLVALGETPLSGISLEEDKEEEDIIDRKRTKRKKNGGGNKRARNSATPTSSSQAKDKRPKRNPKK</sequence>
<dbReference type="Proteomes" id="UP001358614">
    <property type="component" value="Chromosome 1"/>
</dbReference>
<reference evidence="2 3" key="1">
    <citation type="submission" date="2024-01" db="EMBL/GenBank/DDBJ databases">
        <title>Comparative genomics of Cryptococcus and Kwoniella reveals pathogenesis evolution and contrasting modes of karyotype evolution via chromosome fusion or intercentromeric recombination.</title>
        <authorList>
            <person name="Coelho M.A."/>
            <person name="David-Palma M."/>
            <person name="Shea T."/>
            <person name="Bowers K."/>
            <person name="McGinley-Smith S."/>
            <person name="Mohammad A.W."/>
            <person name="Gnirke A."/>
            <person name="Yurkov A.M."/>
            <person name="Nowrousian M."/>
            <person name="Sun S."/>
            <person name="Cuomo C.A."/>
            <person name="Heitman J."/>
        </authorList>
    </citation>
    <scope>NUCLEOTIDE SEQUENCE [LARGE SCALE GENOMIC DNA]</scope>
    <source>
        <strain evidence="2 3">PYCC6329</strain>
    </source>
</reference>
<dbReference type="KEGG" id="ker:91101099"/>
<proteinExistence type="predicted"/>
<name>A0AAX4KCK8_9TREE</name>
<keyword evidence="3" id="KW-1185">Reference proteome</keyword>
<dbReference type="EMBL" id="CP144089">
    <property type="protein sequence ID" value="WWD04227.1"/>
    <property type="molecule type" value="Genomic_DNA"/>
</dbReference>
<evidence type="ECO:0000313" key="2">
    <source>
        <dbReference type="EMBL" id="WWD04227.1"/>
    </source>
</evidence>
<feature type="region of interest" description="Disordered" evidence="1">
    <location>
        <begin position="153"/>
        <end position="202"/>
    </location>
</feature>
<protein>
    <submittedName>
        <fullName evidence="2">Uncharacterized protein</fullName>
    </submittedName>
</protein>
<feature type="compositionally biased region" description="Basic residues" evidence="1">
    <location>
        <begin position="165"/>
        <end position="180"/>
    </location>
</feature>
<evidence type="ECO:0000256" key="1">
    <source>
        <dbReference type="SAM" id="MobiDB-lite"/>
    </source>
</evidence>